<keyword evidence="2" id="KW-1185">Reference proteome</keyword>
<sequence>MQNTLRAIYKSRPDLSPLTLNITVSATSELSPGLILVAPYSGVSWDSPLTHGPLQPGPYIFTSGGELVWSGFGYVIGFVANFQAAKWKGEDVLFAFEASRITKHGHGHGHAKEVRGGNTALLDIHEFHVVGEKTTLVESYNPVPFDLKKYGAGPKSQWIVDALFQEIEIDTGRLLFQWNSLDHVHPDESVVSIASLKFGTGHNSSDALDYFHINSVDRDEEHNYLVSGRHTSTIYKINSTSGDIIWRLGGKNSDFALGSGVDFGFQHDARFISRSENGDIQTISFFDNSGPQLKGKTGEYINKSSGKLHSLNTKTWTATLVQEFPAPNHIFAFSQGGTQILPNGNAFVSLGSGGAVTEFSQMEPFNWTGIPHEKPAIVALAHGESTMVYVSGNGDTETIFWEFFWAVRIGQAFLPVVGQDGKVSQRTKTVRVKPYIYPRRAIMKPKSAKTYSNSKSVTSEQLFIQPGH</sequence>
<gene>
    <name evidence="1" type="ORF">K432DRAFT_420604</name>
</gene>
<dbReference type="Pfam" id="PF14269">
    <property type="entry name" value="Arylsulfotran_2"/>
    <property type="match status" value="1"/>
</dbReference>
<dbReference type="AlphaFoldDB" id="A0A8E2J8W7"/>
<evidence type="ECO:0000313" key="2">
    <source>
        <dbReference type="Proteomes" id="UP000250266"/>
    </source>
</evidence>
<evidence type="ECO:0000313" key="1">
    <source>
        <dbReference type="EMBL" id="OCK73754.1"/>
    </source>
</evidence>
<dbReference type="OrthoDB" id="5427350at2759"/>
<evidence type="ECO:0008006" key="3">
    <source>
        <dbReference type="Google" id="ProtNLM"/>
    </source>
</evidence>
<reference evidence="1 2" key="1">
    <citation type="journal article" date="2016" name="Nat. Commun.">
        <title>Ectomycorrhizal ecology is imprinted in the genome of the dominant symbiotic fungus Cenococcum geophilum.</title>
        <authorList>
            <consortium name="DOE Joint Genome Institute"/>
            <person name="Peter M."/>
            <person name="Kohler A."/>
            <person name="Ohm R.A."/>
            <person name="Kuo A."/>
            <person name="Krutzmann J."/>
            <person name="Morin E."/>
            <person name="Arend M."/>
            <person name="Barry K.W."/>
            <person name="Binder M."/>
            <person name="Choi C."/>
            <person name="Clum A."/>
            <person name="Copeland A."/>
            <person name="Grisel N."/>
            <person name="Haridas S."/>
            <person name="Kipfer T."/>
            <person name="LaButti K."/>
            <person name="Lindquist E."/>
            <person name="Lipzen A."/>
            <person name="Maire R."/>
            <person name="Meier B."/>
            <person name="Mihaltcheva S."/>
            <person name="Molinier V."/>
            <person name="Murat C."/>
            <person name="Poggeler S."/>
            <person name="Quandt C.A."/>
            <person name="Sperisen C."/>
            <person name="Tritt A."/>
            <person name="Tisserant E."/>
            <person name="Crous P.W."/>
            <person name="Henrissat B."/>
            <person name="Nehls U."/>
            <person name="Egli S."/>
            <person name="Spatafora J.W."/>
            <person name="Grigoriev I.V."/>
            <person name="Martin F.M."/>
        </authorList>
    </citation>
    <scope>NUCLEOTIDE SEQUENCE [LARGE SCALE GENOMIC DNA]</scope>
    <source>
        <strain evidence="1 2">CBS 459.81</strain>
    </source>
</reference>
<protein>
    <recommendedName>
        <fullName evidence="3">Arylsulfotransferase</fullName>
    </recommendedName>
</protein>
<dbReference type="InterPro" id="IPR039535">
    <property type="entry name" value="ASST-like"/>
</dbReference>
<organism evidence="1 2">
    <name type="scientific">Lepidopterella palustris CBS 459.81</name>
    <dbReference type="NCBI Taxonomy" id="1314670"/>
    <lineage>
        <taxon>Eukaryota</taxon>
        <taxon>Fungi</taxon>
        <taxon>Dikarya</taxon>
        <taxon>Ascomycota</taxon>
        <taxon>Pezizomycotina</taxon>
        <taxon>Dothideomycetes</taxon>
        <taxon>Pleosporomycetidae</taxon>
        <taxon>Mytilinidiales</taxon>
        <taxon>Argynnaceae</taxon>
        <taxon>Lepidopterella</taxon>
    </lineage>
</organism>
<dbReference type="PANTHER" id="PTHR35340">
    <property type="entry name" value="PQQ ENZYME REPEAT PROTEIN-RELATED"/>
    <property type="match status" value="1"/>
</dbReference>
<accession>A0A8E2J8W7</accession>
<dbReference type="SUPFAM" id="SSF50998">
    <property type="entry name" value="Quinoprotein alcohol dehydrogenase-like"/>
    <property type="match status" value="1"/>
</dbReference>
<dbReference type="PANTHER" id="PTHR35340:SF9">
    <property type="entry name" value="ASST-DOMAIN-CONTAINING PROTEIN"/>
    <property type="match status" value="1"/>
</dbReference>
<dbReference type="InterPro" id="IPR053143">
    <property type="entry name" value="Arylsulfate_ST"/>
</dbReference>
<name>A0A8E2J8W7_9PEZI</name>
<dbReference type="EMBL" id="KV745664">
    <property type="protein sequence ID" value="OCK73754.1"/>
    <property type="molecule type" value="Genomic_DNA"/>
</dbReference>
<proteinExistence type="predicted"/>
<dbReference type="Proteomes" id="UP000250266">
    <property type="component" value="Unassembled WGS sequence"/>
</dbReference>
<dbReference type="InterPro" id="IPR011047">
    <property type="entry name" value="Quinoprotein_ADH-like_sf"/>
</dbReference>